<dbReference type="Proteomes" id="UP000062788">
    <property type="component" value="Unassembled WGS sequence"/>
</dbReference>
<reference evidence="2 3" key="1">
    <citation type="submission" date="2015-11" db="EMBL/GenBank/DDBJ databases">
        <title>Expanding the genomic diversity of Burkholderia species for the development of highly accurate diagnostics.</title>
        <authorList>
            <person name="Sahl J."/>
            <person name="Keim P."/>
            <person name="Wagner D."/>
        </authorList>
    </citation>
    <scope>NUCLEOTIDE SEQUENCE [LARGE SCALE GENOMIC DNA]</scope>
    <source>
        <strain evidence="2 3">TSV85</strain>
    </source>
</reference>
<evidence type="ECO:0000313" key="3">
    <source>
        <dbReference type="Proteomes" id="UP000062788"/>
    </source>
</evidence>
<evidence type="ECO:0000313" key="2">
    <source>
        <dbReference type="EMBL" id="KVE29300.1"/>
    </source>
</evidence>
<evidence type="ECO:0000256" key="1">
    <source>
        <dbReference type="SAM" id="MobiDB-lite"/>
    </source>
</evidence>
<name>A0A103E6J8_9BURK</name>
<dbReference type="AlphaFoldDB" id="A0A103E6J8"/>
<proteinExistence type="predicted"/>
<organism evidence="2 3">
    <name type="scientific">Burkholderia singularis</name>
    <dbReference type="NCBI Taxonomy" id="1503053"/>
    <lineage>
        <taxon>Bacteria</taxon>
        <taxon>Pseudomonadati</taxon>
        <taxon>Pseudomonadota</taxon>
        <taxon>Betaproteobacteria</taxon>
        <taxon>Burkholderiales</taxon>
        <taxon>Burkholderiaceae</taxon>
        <taxon>Burkholderia</taxon>
        <taxon>pseudomallei group</taxon>
    </lineage>
</organism>
<comment type="caution">
    <text evidence="2">The sequence shown here is derived from an EMBL/GenBank/DDBJ whole genome shotgun (WGS) entry which is preliminary data.</text>
</comment>
<sequence length="65" mass="6766">MPRQRRAPLAHPIPNGNTIGNGMPRIGVMWNSGVKQVNTITATINAAPNGINRKGRAPGMPAPAG</sequence>
<keyword evidence="3" id="KW-1185">Reference proteome</keyword>
<dbReference type="EMBL" id="LOWA01000014">
    <property type="protein sequence ID" value="KVE29300.1"/>
    <property type="molecule type" value="Genomic_DNA"/>
</dbReference>
<protein>
    <submittedName>
        <fullName evidence="2">Uncharacterized protein</fullName>
    </submittedName>
</protein>
<gene>
    <name evidence="2" type="ORF">WS67_05445</name>
</gene>
<accession>A0A103E6J8</accession>
<feature type="region of interest" description="Disordered" evidence="1">
    <location>
        <begin position="1"/>
        <end position="21"/>
    </location>
</feature>